<reference evidence="3" key="2">
    <citation type="submission" date="2015-06" db="UniProtKB">
        <authorList>
            <consortium name="EnsemblPlants"/>
        </authorList>
    </citation>
    <scope>IDENTIFICATION</scope>
    <source>
        <strain evidence="3">cv. Heinz 1706</strain>
    </source>
</reference>
<reference evidence="3" key="1">
    <citation type="journal article" date="2012" name="Nature">
        <title>The tomato genome sequence provides insights into fleshy fruit evolution.</title>
        <authorList>
            <consortium name="Tomato Genome Consortium"/>
        </authorList>
    </citation>
    <scope>NUCLEOTIDE SEQUENCE [LARGE SCALE GENOMIC DNA]</scope>
    <source>
        <strain evidence="3">cv. Heinz 1706</strain>
    </source>
</reference>
<protein>
    <recommendedName>
        <fullName evidence="2">Amine oxidase domain-containing protein</fullName>
    </recommendedName>
</protein>
<evidence type="ECO:0000256" key="1">
    <source>
        <dbReference type="ARBA" id="ARBA00005995"/>
    </source>
</evidence>
<comment type="similarity">
    <text evidence="1">Belongs to the flavin monoamine oxidase family.</text>
</comment>
<proteinExistence type="inferred from homology"/>
<name>K4D7L2_SOLLC</name>
<dbReference type="InterPro" id="IPR036188">
    <property type="entry name" value="FAD/NAD-bd_sf"/>
</dbReference>
<keyword evidence="4" id="KW-1185">Reference proteome</keyword>
<dbReference type="Proteomes" id="UP000004994">
    <property type="component" value="Chromosome 11"/>
</dbReference>
<dbReference type="PANTHER" id="PTHR10742:SF260">
    <property type="entry name" value="PROTEIN FLOWERING LOCUS D"/>
    <property type="match status" value="1"/>
</dbReference>
<dbReference type="PaxDb" id="4081-Solyc11g030780.1.1"/>
<feature type="domain" description="Amine oxidase" evidence="2">
    <location>
        <begin position="29"/>
        <end position="106"/>
    </location>
</feature>
<accession>K4D7L2</accession>
<dbReference type="eggNOG" id="KOG0029">
    <property type="taxonomic scope" value="Eukaryota"/>
</dbReference>
<organism evidence="3">
    <name type="scientific">Solanum lycopersicum</name>
    <name type="common">Tomato</name>
    <name type="synonym">Lycopersicon esculentum</name>
    <dbReference type="NCBI Taxonomy" id="4081"/>
    <lineage>
        <taxon>Eukaryota</taxon>
        <taxon>Viridiplantae</taxon>
        <taxon>Streptophyta</taxon>
        <taxon>Embryophyta</taxon>
        <taxon>Tracheophyta</taxon>
        <taxon>Spermatophyta</taxon>
        <taxon>Magnoliopsida</taxon>
        <taxon>eudicotyledons</taxon>
        <taxon>Gunneridae</taxon>
        <taxon>Pentapetalae</taxon>
        <taxon>asterids</taxon>
        <taxon>lamiids</taxon>
        <taxon>Solanales</taxon>
        <taxon>Solanaceae</taxon>
        <taxon>Solanoideae</taxon>
        <taxon>Solaneae</taxon>
        <taxon>Solanum</taxon>
        <taxon>Solanum subgen. Lycopersicon</taxon>
    </lineage>
</organism>
<dbReference type="Gene3D" id="3.50.50.60">
    <property type="entry name" value="FAD/NAD(P)-binding domain"/>
    <property type="match status" value="1"/>
</dbReference>
<dbReference type="EnsemblPlants" id="Solyc11g030780.1.1">
    <property type="protein sequence ID" value="Solyc11g030780.1.1"/>
    <property type="gene ID" value="Solyc11g030780.1"/>
</dbReference>
<dbReference type="InParanoid" id="K4D7L2"/>
<dbReference type="Gene3D" id="3.90.660.10">
    <property type="match status" value="1"/>
</dbReference>
<sequence>MFYKYATVSGGPLLLALVARESTHKFERINIPKSIQIVFSSWRSDLFSFGSYDNVSVGASGDDNEILAETLGEGRLFFFAGESTTRNYPATLHGAFLTRLREAAKVAHHASV</sequence>
<dbReference type="SUPFAM" id="SSF54373">
    <property type="entry name" value="FAD-linked reductases, C-terminal domain"/>
    <property type="match status" value="1"/>
</dbReference>
<evidence type="ECO:0000313" key="3">
    <source>
        <dbReference type="EnsemblPlants" id="Solyc11g030780.1.1"/>
    </source>
</evidence>
<dbReference type="HOGENOM" id="CLU_2150290_0_0_1"/>
<dbReference type="Pfam" id="PF01593">
    <property type="entry name" value="Amino_oxidase"/>
    <property type="match status" value="1"/>
</dbReference>
<dbReference type="GO" id="GO:0016491">
    <property type="term" value="F:oxidoreductase activity"/>
    <property type="evidence" value="ECO:0007669"/>
    <property type="project" value="InterPro"/>
</dbReference>
<dbReference type="SMR" id="K4D7L2"/>
<evidence type="ECO:0000313" key="4">
    <source>
        <dbReference type="Proteomes" id="UP000004994"/>
    </source>
</evidence>
<dbReference type="Gramene" id="Solyc11g030780.1.1">
    <property type="protein sequence ID" value="Solyc11g030780.1.1"/>
    <property type="gene ID" value="Solyc11g030780.1"/>
</dbReference>
<dbReference type="InterPro" id="IPR050281">
    <property type="entry name" value="Flavin_monoamine_oxidase"/>
</dbReference>
<dbReference type="PhylomeDB" id="K4D7L2"/>
<dbReference type="STRING" id="4081.K4D7L2"/>
<dbReference type="InterPro" id="IPR002937">
    <property type="entry name" value="Amino_oxidase"/>
</dbReference>
<dbReference type="AlphaFoldDB" id="K4D7L2"/>
<evidence type="ECO:0000259" key="2">
    <source>
        <dbReference type="Pfam" id="PF01593"/>
    </source>
</evidence>
<dbReference type="PANTHER" id="PTHR10742">
    <property type="entry name" value="FLAVIN MONOAMINE OXIDASE"/>
    <property type="match status" value="1"/>
</dbReference>